<keyword evidence="7" id="KW-0175">Coiled coil</keyword>
<evidence type="ECO:0000256" key="4">
    <source>
        <dbReference type="ARBA" id="ARBA00022741"/>
    </source>
</evidence>
<dbReference type="Gene3D" id="2.40.50.140">
    <property type="entry name" value="Nucleic acid-binding proteins"/>
    <property type="match status" value="1"/>
</dbReference>
<accession>A0A381WTA1</accession>
<dbReference type="GO" id="GO:0016887">
    <property type="term" value="F:ATP hydrolysis activity"/>
    <property type="evidence" value="ECO:0007669"/>
    <property type="project" value="InterPro"/>
</dbReference>
<dbReference type="SUPFAM" id="SSF52540">
    <property type="entry name" value="P-loop containing nucleoside triphosphate hydrolases"/>
    <property type="match status" value="1"/>
</dbReference>
<dbReference type="Pfam" id="PF17862">
    <property type="entry name" value="AAA_lid_3"/>
    <property type="match status" value="1"/>
</dbReference>
<dbReference type="GO" id="GO:0005737">
    <property type="term" value="C:cytoplasm"/>
    <property type="evidence" value="ECO:0007669"/>
    <property type="project" value="UniProtKB-SubCell"/>
</dbReference>
<feature type="region of interest" description="Disordered" evidence="8">
    <location>
        <begin position="1"/>
        <end position="24"/>
    </location>
</feature>
<evidence type="ECO:0000256" key="1">
    <source>
        <dbReference type="ARBA" id="ARBA00004496"/>
    </source>
</evidence>
<dbReference type="InterPro" id="IPR027417">
    <property type="entry name" value="P-loop_NTPase"/>
</dbReference>
<keyword evidence="6" id="KW-0647">Proteasome</keyword>
<evidence type="ECO:0000256" key="7">
    <source>
        <dbReference type="SAM" id="Coils"/>
    </source>
</evidence>
<dbReference type="AlphaFoldDB" id="A0A381WTA1"/>
<dbReference type="InterPro" id="IPR003960">
    <property type="entry name" value="ATPase_AAA_CS"/>
</dbReference>
<dbReference type="InterPro" id="IPR032501">
    <property type="entry name" value="Prot_ATP_ID_OB_2nd"/>
</dbReference>
<dbReference type="InterPro" id="IPR003959">
    <property type="entry name" value="ATPase_AAA_core"/>
</dbReference>
<dbReference type="Pfam" id="PF16450">
    <property type="entry name" value="Prot_ATP_ID_OB_C"/>
    <property type="match status" value="1"/>
</dbReference>
<dbReference type="GO" id="GO:0000502">
    <property type="term" value="C:proteasome complex"/>
    <property type="evidence" value="ECO:0007669"/>
    <property type="project" value="UniProtKB-KW"/>
</dbReference>
<evidence type="ECO:0000256" key="6">
    <source>
        <dbReference type="ARBA" id="ARBA00022942"/>
    </source>
</evidence>
<dbReference type="InterPro" id="IPR003593">
    <property type="entry name" value="AAA+_ATPase"/>
</dbReference>
<evidence type="ECO:0000313" key="10">
    <source>
        <dbReference type="EMBL" id="SVA55157.1"/>
    </source>
</evidence>
<reference evidence="10" key="1">
    <citation type="submission" date="2018-05" db="EMBL/GenBank/DDBJ databases">
        <authorList>
            <person name="Lanie J.A."/>
            <person name="Ng W.-L."/>
            <person name="Kazmierczak K.M."/>
            <person name="Andrzejewski T.M."/>
            <person name="Davidsen T.M."/>
            <person name="Wayne K.J."/>
            <person name="Tettelin H."/>
            <person name="Glass J.I."/>
            <person name="Rusch D."/>
            <person name="Podicherti R."/>
            <person name="Tsui H.-C.T."/>
            <person name="Winkler M.E."/>
        </authorList>
    </citation>
    <scope>NUCLEOTIDE SEQUENCE</scope>
</reference>
<organism evidence="10">
    <name type="scientific">marine metagenome</name>
    <dbReference type="NCBI Taxonomy" id="408172"/>
    <lineage>
        <taxon>unclassified sequences</taxon>
        <taxon>metagenomes</taxon>
        <taxon>ecological metagenomes</taxon>
    </lineage>
</organism>
<comment type="subcellular location">
    <subcellularLocation>
        <location evidence="1">Cytoplasm</location>
    </subcellularLocation>
</comment>
<keyword evidence="3" id="KW-0963">Cytoplasm</keyword>
<dbReference type="Pfam" id="PF00004">
    <property type="entry name" value="AAA"/>
    <property type="match status" value="1"/>
</dbReference>
<dbReference type="InterPro" id="IPR050221">
    <property type="entry name" value="26S_Proteasome_ATPase"/>
</dbReference>
<evidence type="ECO:0000256" key="2">
    <source>
        <dbReference type="ARBA" id="ARBA00006914"/>
    </source>
</evidence>
<dbReference type="InterPro" id="IPR041569">
    <property type="entry name" value="AAA_lid_3"/>
</dbReference>
<feature type="coiled-coil region" evidence="7">
    <location>
        <begin position="29"/>
        <end position="70"/>
    </location>
</feature>
<evidence type="ECO:0000259" key="9">
    <source>
        <dbReference type="SMART" id="SM00382"/>
    </source>
</evidence>
<comment type="similarity">
    <text evidence="2">Belongs to the AAA ATPase family.</text>
</comment>
<dbReference type="InterPro" id="IPR012340">
    <property type="entry name" value="NA-bd_OB-fold"/>
</dbReference>
<gene>
    <name evidence="10" type="ORF">METZ01_LOCUS108011</name>
</gene>
<name>A0A381WTA1_9ZZZZ</name>
<dbReference type="PANTHER" id="PTHR23073">
    <property type="entry name" value="26S PROTEASOME REGULATORY SUBUNIT"/>
    <property type="match status" value="1"/>
</dbReference>
<proteinExistence type="inferred from homology"/>
<keyword evidence="5" id="KW-0067">ATP-binding</keyword>
<dbReference type="EMBL" id="UINC01012659">
    <property type="protein sequence ID" value="SVA55157.1"/>
    <property type="molecule type" value="Genomic_DNA"/>
</dbReference>
<dbReference type="FunFam" id="3.40.50.300:FF:000033">
    <property type="entry name" value="26S protease regulatory subunit 6B"/>
    <property type="match status" value="1"/>
</dbReference>
<dbReference type="Gene3D" id="1.10.8.60">
    <property type="match status" value="1"/>
</dbReference>
<keyword evidence="4" id="KW-0547">Nucleotide-binding</keyword>
<feature type="domain" description="AAA+ ATPase" evidence="9">
    <location>
        <begin position="189"/>
        <end position="328"/>
    </location>
</feature>
<feature type="compositionally biased region" description="Basic and acidic residues" evidence="8">
    <location>
        <begin position="9"/>
        <end position="24"/>
    </location>
</feature>
<dbReference type="GO" id="GO:0005524">
    <property type="term" value="F:ATP binding"/>
    <property type="evidence" value="ECO:0007669"/>
    <property type="project" value="UniProtKB-KW"/>
</dbReference>
<evidence type="ECO:0000256" key="5">
    <source>
        <dbReference type="ARBA" id="ARBA00022840"/>
    </source>
</evidence>
<evidence type="ECO:0000256" key="8">
    <source>
        <dbReference type="SAM" id="MobiDB-lite"/>
    </source>
</evidence>
<dbReference type="SMART" id="SM00382">
    <property type="entry name" value="AAA"/>
    <property type="match status" value="1"/>
</dbReference>
<protein>
    <recommendedName>
        <fullName evidence="9">AAA+ ATPase domain-containing protein</fullName>
    </recommendedName>
</protein>
<dbReference type="Gene3D" id="3.40.50.300">
    <property type="entry name" value="P-loop containing nucleotide triphosphate hydrolases"/>
    <property type="match status" value="1"/>
</dbReference>
<evidence type="ECO:0000256" key="3">
    <source>
        <dbReference type="ARBA" id="ARBA00022490"/>
    </source>
</evidence>
<dbReference type="PROSITE" id="PS00674">
    <property type="entry name" value="AAA"/>
    <property type="match status" value="1"/>
</dbReference>
<sequence length="414" mass="45604">MYVASEAEDAPRDNEGPMRDTRDSIRTTLSSVQIELKELSDSAQQLLTEKLFLENECSQLKKRVNRLDEELRNLRSPPFVIGFVQDRIGDNAVVRSSNGTVFLVTVNRRIDDDSIAPGVRVAMNQDTLSIIEVLDNGWDPLVSGAEVLDKPETTFSDIGGLDEEISQLRQCIELPLARPKAFREFGIEPPKGVLITGPPGTGKTMLAKAVANSTEVTFLGLVGSELAQKYIGEGGRMVRELFDLARTKSPSIIFIDEIDAIGSKRLDVATSGDREVQRTLMQLLAELDGFDSLDDVKVIAATNRPELLDAALLRPGRFDRIITINNPNSAARELIFEVQCKHMPLTEGVKFRKLSIATEGYSGAEIKSVVIEAGMQAITDGRSSCNHKDFIDAISTIDSKRKESDYSGPDSLYR</sequence>